<evidence type="ECO:0000256" key="3">
    <source>
        <dbReference type="ARBA" id="ARBA00023002"/>
    </source>
</evidence>
<name>A0ABV4K037_9BACT</name>
<protein>
    <submittedName>
        <fullName evidence="5">Aldo/keto reductase</fullName>
    </submittedName>
</protein>
<dbReference type="PRINTS" id="PR00069">
    <property type="entry name" value="ALDKETRDTASE"/>
</dbReference>
<dbReference type="InterPro" id="IPR036812">
    <property type="entry name" value="NAD(P)_OxRdtase_dom_sf"/>
</dbReference>
<keyword evidence="2" id="KW-0521">NADP</keyword>
<evidence type="ECO:0000313" key="6">
    <source>
        <dbReference type="Proteomes" id="UP001568698"/>
    </source>
</evidence>
<dbReference type="PANTHER" id="PTHR43827">
    <property type="entry name" value="2,5-DIKETO-D-GLUCONIC ACID REDUCTASE"/>
    <property type="match status" value="1"/>
</dbReference>
<evidence type="ECO:0000256" key="1">
    <source>
        <dbReference type="ARBA" id="ARBA00007905"/>
    </source>
</evidence>
<dbReference type="Gene3D" id="3.20.20.100">
    <property type="entry name" value="NADP-dependent oxidoreductase domain"/>
    <property type="match status" value="1"/>
</dbReference>
<dbReference type="InterPro" id="IPR023210">
    <property type="entry name" value="NADP_OxRdtase_dom"/>
</dbReference>
<dbReference type="RefSeq" id="WP_371385862.1">
    <property type="nucleotide sequence ID" value="NZ_JBGLYH010000012.1"/>
</dbReference>
<comment type="caution">
    <text evidence="5">The sequence shown here is derived from an EMBL/GenBank/DDBJ whole genome shotgun (WGS) entry which is preliminary data.</text>
</comment>
<organism evidence="5 6">
    <name type="scientific">Pseudodesulfovibrio karagichevae</name>
    <dbReference type="NCBI Taxonomy" id="3239305"/>
    <lineage>
        <taxon>Bacteria</taxon>
        <taxon>Pseudomonadati</taxon>
        <taxon>Thermodesulfobacteriota</taxon>
        <taxon>Desulfovibrionia</taxon>
        <taxon>Desulfovibrionales</taxon>
        <taxon>Desulfovibrionaceae</taxon>
    </lineage>
</organism>
<dbReference type="PROSITE" id="PS00063">
    <property type="entry name" value="ALDOKETO_REDUCTASE_3"/>
    <property type="match status" value="1"/>
</dbReference>
<dbReference type="PIRSF" id="PIRSF000097">
    <property type="entry name" value="AKR"/>
    <property type="match status" value="1"/>
</dbReference>
<dbReference type="Proteomes" id="UP001568698">
    <property type="component" value="Unassembled WGS sequence"/>
</dbReference>
<gene>
    <name evidence="5" type="ORF">AB6M95_06160</name>
</gene>
<evidence type="ECO:0000313" key="5">
    <source>
        <dbReference type="EMBL" id="MEZ7196327.1"/>
    </source>
</evidence>
<dbReference type="CDD" id="cd19132">
    <property type="entry name" value="AKR_AKR5D1_E1"/>
    <property type="match status" value="1"/>
</dbReference>
<evidence type="ECO:0000256" key="2">
    <source>
        <dbReference type="ARBA" id="ARBA00022857"/>
    </source>
</evidence>
<dbReference type="PANTHER" id="PTHR43827:SF3">
    <property type="entry name" value="NADP-DEPENDENT OXIDOREDUCTASE DOMAIN-CONTAINING PROTEIN"/>
    <property type="match status" value="1"/>
</dbReference>
<sequence length="281" mass="31669">MHDIAIPDITLNDGRTMPALGLGTYRLNGSAGVEALVRGVEAGYRLLDSAFNYENEGALGRAVRRASVPREELFLVSKLPGRHQRREEALRTVEESLYRAGLDYWDLYLIHWPNPRQGLYVEAWRTLLEARERGLIRSAGVCNFLPEYLDTLVRETGVAPVVNQVELHPYFSQKEQVAYDRRHGIVTQAWSPLARTIHIMKEKALLEIAGTTGKTVSQVILRWHVQSGTVPLPKSASPERQAENMNVFNFELCDADMATIDALARPDGRLKGQDPAVYEEY</sequence>
<dbReference type="SUPFAM" id="SSF51430">
    <property type="entry name" value="NAD(P)-linked oxidoreductase"/>
    <property type="match status" value="1"/>
</dbReference>
<evidence type="ECO:0000259" key="4">
    <source>
        <dbReference type="Pfam" id="PF00248"/>
    </source>
</evidence>
<feature type="domain" description="NADP-dependent oxidoreductase" evidence="4">
    <location>
        <begin position="20"/>
        <end position="264"/>
    </location>
</feature>
<keyword evidence="3" id="KW-0560">Oxidoreductase</keyword>
<proteinExistence type="inferred from homology"/>
<dbReference type="Pfam" id="PF00248">
    <property type="entry name" value="Aldo_ket_red"/>
    <property type="match status" value="1"/>
</dbReference>
<keyword evidence="6" id="KW-1185">Reference proteome</keyword>
<dbReference type="InterPro" id="IPR020471">
    <property type="entry name" value="AKR"/>
</dbReference>
<dbReference type="EMBL" id="JBGLYH010000012">
    <property type="protein sequence ID" value="MEZ7196327.1"/>
    <property type="molecule type" value="Genomic_DNA"/>
</dbReference>
<dbReference type="InterPro" id="IPR018170">
    <property type="entry name" value="Aldo/ket_reductase_CS"/>
</dbReference>
<accession>A0ABV4K037</accession>
<comment type="similarity">
    <text evidence="1">Belongs to the aldo/keto reductase family.</text>
</comment>
<dbReference type="PROSITE" id="PS00798">
    <property type="entry name" value="ALDOKETO_REDUCTASE_1"/>
    <property type="match status" value="1"/>
</dbReference>
<reference evidence="5 6" key="1">
    <citation type="submission" date="2024-08" db="EMBL/GenBank/DDBJ databases">
        <title>Sulfate-reducing bacteria isolated from formation water of the oil field in Kazakhstan and description of Pseudodesulfovibrio sp.</title>
        <authorList>
            <person name="Bidzhieva S.K."/>
            <person name="Tourova T.P."/>
            <person name="Grouzdev D.S."/>
            <person name="Beletsky A.V."/>
            <person name="Sokolova D.S."/>
            <person name="Samigullina S.R."/>
            <person name="Poltaraus A.B."/>
            <person name="Avtukh A.N."/>
            <person name="Tereshina V.M."/>
            <person name="Zhaparov N.S."/>
            <person name="Mardanov A.V."/>
            <person name="Nazina T.N."/>
        </authorList>
    </citation>
    <scope>NUCLEOTIDE SEQUENCE [LARGE SCALE GENOMIC DNA]</scope>
    <source>
        <strain evidence="5 6">9FUS</strain>
    </source>
</reference>